<evidence type="ECO:0000313" key="2">
    <source>
        <dbReference type="Proteomes" id="UP001500974"/>
    </source>
</evidence>
<name>A0ABN3AQK6_9MICC</name>
<proteinExistence type="predicted"/>
<reference evidence="1 2" key="1">
    <citation type="journal article" date="2019" name="Int. J. Syst. Evol. Microbiol.">
        <title>The Global Catalogue of Microorganisms (GCM) 10K type strain sequencing project: providing services to taxonomists for standard genome sequencing and annotation.</title>
        <authorList>
            <consortium name="The Broad Institute Genomics Platform"/>
            <consortium name="The Broad Institute Genome Sequencing Center for Infectious Disease"/>
            <person name="Wu L."/>
            <person name="Ma J."/>
        </authorList>
    </citation>
    <scope>NUCLEOTIDE SEQUENCE [LARGE SCALE GENOMIC DNA]</scope>
    <source>
        <strain evidence="1 2">JCM 14917</strain>
    </source>
</reference>
<dbReference type="EMBL" id="BAAAON010000001">
    <property type="protein sequence ID" value="GAA2173511.1"/>
    <property type="molecule type" value="Genomic_DNA"/>
</dbReference>
<organism evidence="1 2">
    <name type="scientific">Arthrobacter parietis</name>
    <dbReference type="NCBI Taxonomy" id="271434"/>
    <lineage>
        <taxon>Bacteria</taxon>
        <taxon>Bacillati</taxon>
        <taxon>Actinomycetota</taxon>
        <taxon>Actinomycetes</taxon>
        <taxon>Micrococcales</taxon>
        <taxon>Micrococcaceae</taxon>
        <taxon>Arthrobacter</taxon>
    </lineage>
</organism>
<gene>
    <name evidence="1" type="ORF">GCM10009784_08100</name>
</gene>
<dbReference type="RefSeq" id="WP_346027574.1">
    <property type="nucleotide sequence ID" value="NZ_BAAAON010000001.1"/>
</dbReference>
<accession>A0ABN3AQK6</accession>
<evidence type="ECO:0000313" key="1">
    <source>
        <dbReference type="EMBL" id="GAA2173511.1"/>
    </source>
</evidence>
<protein>
    <submittedName>
        <fullName evidence="1">Uncharacterized protein</fullName>
    </submittedName>
</protein>
<comment type="caution">
    <text evidence="1">The sequence shown here is derived from an EMBL/GenBank/DDBJ whole genome shotgun (WGS) entry which is preliminary data.</text>
</comment>
<keyword evidence="2" id="KW-1185">Reference proteome</keyword>
<sequence>MEAMLPVHAGRAFLLRQGPAFVDLTSFERQANIPGEIEPGFIQYRPGEGTNVLLLNVDGGSFLLTEPPDVVC</sequence>
<dbReference type="Proteomes" id="UP001500974">
    <property type="component" value="Unassembled WGS sequence"/>
</dbReference>